<proteinExistence type="predicted"/>
<feature type="chain" id="PRO_5034401275" evidence="1">
    <location>
        <begin position="19"/>
        <end position="120"/>
    </location>
</feature>
<organism evidence="2 3">
    <name type="scientific">Leucocoprinus leucothites</name>
    <dbReference type="NCBI Taxonomy" id="201217"/>
    <lineage>
        <taxon>Eukaryota</taxon>
        <taxon>Fungi</taxon>
        <taxon>Dikarya</taxon>
        <taxon>Basidiomycota</taxon>
        <taxon>Agaricomycotina</taxon>
        <taxon>Agaricomycetes</taxon>
        <taxon>Agaricomycetidae</taxon>
        <taxon>Agaricales</taxon>
        <taxon>Agaricineae</taxon>
        <taxon>Agaricaceae</taxon>
        <taxon>Leucocoprinus</taxon>
    </lineage>
</organism>
<name>A0A8H5CSY0_9AGAR</name>
<reference evidence="2 3" key="1">
    <citation type="journal article" date="2020" name="ISME J.">
        <title>Uncovering the hidden diversity of litter-decomposition mechanisms in mushroom-forming fungi.</title>
        <authorList>
            <person name="Floudas D."/>
            <person name="Bentzer J."/>
            <person name="Ahren D."/>
            <person name="Johansson T."/>
            <person name="Persson P."/>
            <person name="Tunlid A."/>
        </authorList>
    </citation>
    <scope>NUCLEOTIDE SEQUENCE [LARGE SCALE GENOMIC DNA]</scope>
    <source>
        <strain evidence="2 3">CBS 146.42</strain>
    </source>
</reference>
<evidence type="ECO:0000313" key="2">
    <source>
        <dbReference type="EMBL" id="KAF5347265.1"/>
    </source>
</evidence>
<feature type="signal peptide" evidence="1">
    <location>
        <begin position="1"/>
        <end position="18"/>
    </location>
</feature>
<keyword evidence="1" id="KW-0732">Signal</keyword>
<sequence>MKVSALGLLSVSLAVLQATSTVALKLDPPSSLIIGQPTTLTWTNEANDRMPWILFLMNASYIWGLYEIIEPIPYEEQKLDWVIPGNLPESDDFVLKAVNASNVDMVWSNSPIFTLSKPSV</sequence>
<dbReference type="AlphaFoldDB" id="A0A8H5CSY0"/>
<evidence type="ECO:0000313" key="3">
    <source>
        <dbReference type="Proteomes" id="UP000559027"/>
    </source>
</evidence>
<gene>
    <name evidence="2" type="ORF">D9756_009982</name>
</gene>
<accession>A0A8H5CSY0</accession>
<dbReference type="EMBL" id="JAACJO010000026">
    <property type="protein sequence ID" value="KAF5347265.1"/>
    <property type="molecule type" value="Genomic_DNA"/>
</dbReference>
<dbReference type="Proteomes" id="UP000559027">
    <property type="component" value="Unassembled WGS sequence"/>
</dbReference>
<keyword evidence="3" id="KW-1185">Reference proteome</keyword>
<protein>
    <submittedName>
        <fullName evidence="2">Uncharacterized protein</fullName>
    </submittedName>
</protein>
<evidence type="ECO:0000256" key="1">
    <source>
        <dbReference type="SAM" id="SignalP"/>
    </source>
</evidence>
<comment type="caution">
    <text evidence="2">The sequence shown here is derived from an EMBL/GenBank/DDBJ whole genome shotgun (WGS) entry which is preliminary data.</text>
</comment>
<dbReference type="OrthoDB" id="5420143at2759"/>